<gene>
    <name evidence="1" type="ORF">POVWA1_077340</name>
    <name evidence="2" type="ORF">POVWA2_076260</name>
</gene>
<evidence type="ECO:0000313" key="4">
    <source>
        <dbReference type="Proteomes" id="UP000078555"/>
    </source>
</evidence>
<name>A0A1A9AK81_PLAOA</name>
<reference evidence="1" key="2">
    <citation type="submission" date="2016-05" db="EMBL/GenBank/DDBJ databases">
        <authorList>
            <person name="Lavstsen T."/>
            <person name="Jespersen J.S."/>
        </authorList>
    </citation>
    <scope>NUCLEOTIDE SEQUENCE [LARGE SCALE GENOMIC DNA]</scope>
</reference>
<dbReference type="EMBL" id="FLRD01001147">
    <property type="protein sequence ID" value="SBT56627.1"/>
    <property type="molecule type" value="Genomic_DNA"/>
</dbReference>
<evidence type="ECO:0000313" key="1">
    <source>
        <dbReference type="EMBL" id="SBT56627.1"/>
    </source>
</evidence>
<organism evidence="1 4">
    <name type="scientific">Plasmodium ovale wallikeri</name>
    <dbReference type="NCBI Taxonomy" id="864142"/>
    <lineage>
        <taxon>Eukaryota</taxon>
        <taxon>Sar</taxon>
        <taxon>Alveolata</taxon>
        <taxon>Apicomplexa</taxon>
        <taxon>Aconoidasida</taxon>
        <taxon>Haemosporida</taxon>
        <taxon>Plasmodiidae</taxon>
        <taxon>Plasmodium</taxon>
        <taxon>Plasmodium (Plasmodium)</taxon>
    </lineage>
</organism>
<dbReference type="AlphaFoldDB" id="A0A1A9AK81"/>
<proteinExistence type="predicted"/>
<sequence length="306" mass="35046">MESVITLNDLPSKKYYDELKGLLSYDKIVSSVYSESNASYVYTWGLDLDKNLRGYLDKYESDTSITNGTKRCRDLIYILDNIIKQIKNSTNYASYDITKQTIETFINSVVRTYGCDTTSRNAIEDDIKEDMKTIDDFMEDVKYIKDKNLQINSSPKCPEISSDMNAQQTIVKELLNEGEPKYSAVLKLHDDSITKNYEDIVKNIICTSSESAAYLGGERSVQYQHSGGNAPTIDAISLPGIPLIFFFLYKYTHLGTLFNNRIGNKIKFWNNTYEEPNEILDINTEYIHTNTNNEEYNILYDSTSIS</sequence>
<accession>A0A1A9AK81</accession>
<dbReference type="Proteomes" id="UP000078555">
    <property type="component" value="Unassembled WGS sequence"/>
</dbReference>
<reference evidence="3" key="1">
    <citation type="submission" date="2016-05" db="EMBL/GenBank/DDBJ databases">
        <authorList>
            <person name="Naeem Raeece"/>
        </authorList>
    </citation>
    <scope>NUCLEOTIDE SEQUENCE [LARGE SCALE GENOMIC DNA]</scope>
</reference>
<dbReference type="EMBL" id="FLRE01001621">
    <property type="protein sequence ID" value="SBT56940.1"/>
    <property type="molecule type" value="Genomic_DNA"/>
</dbReference>
<dbReference type="Proteomes" id="UP000078550">
    <property type="component" value="Unassembled WGS sequence"/>
</dbReference>
<reference evidence="4" key="3">
    <citation type="submission" date="2016-05" db="EMBL/GenBank/DDBJ databases">
        <authorList>
            <person name="Naeem R."/>
        </authorList>
    </citation>
    <scope>NUCLEOTIDE SEQUENCE [LARGE SCALE GENOMIC DNA]</scope>
</reference>
<evidence type="ECO:0000313" key="3">
    <source>
        <dbReference type="Proteomes" id="UP000078550"/>
    </source>
</evidence>
<keyword evidence="4" id="KW-1185">Reference proteome</keyword>
<dbReference type="Pfam" id="PF05795">
    <property type="entry name" value="Plasmodium_Vir"/>
    <property type="match status" value="1"/>
</dbReference>
<protein>
    <submittedName>
        <fullName evidence="1">PIR Superfamily Protein</fullName>
    </submittedName>
</protein>
<evidence type="ECO:0000313" key="2">
    <source>
        <dbReference type="EMBL" id="SBT56940.1"/>
    </source>
</evidence>
<dbReference type="InterPro" id="IPR008780">
    <property type="entry name" value="Plasmodium_Vir"/>
</dbReference>